<comment type="caution">
    <text evidence="1">The sequence shown here is derived from an EMBL/GenBank/DDBJ whole genome shotgun (WGS) entry which is preliminary data.</text>
</comment>
<dbReference type="EMBL" id="CAJVPY010063039">
    <property type="protein sequence ID" value="CAG8823143.1"/>
    <property type="molecule type" value="Genomic_DNA"/>
</dbReference>
<dbReference type="OrthoDB" id="2311762at2759"/>
<name>A0A9N9KDS7_9GLOM</name>
<dbReference type="Proteomes" id="UP000789405">
    <property type="component" value="Unassembled WGS sequence"/>
</dbReference>
<organism evidence="1 2">
    <name type="scientific">Dentiscutata erythropus</name>
    <dbReference type="NCBI Taxonomy" id="1348616"/>
    <lineage>
        <taxon>Eukaryota</taxon>
        <taxon>Fungi</taxon>
        <taxon>Fungi incertae sedis</taxon>
        <taxon>Mucoromycota</taxon>
        <taxon>Glomeromycotina</taxon>
        <taxon>Glomeromycetes</taxon>
        <taxon>Diversisporales</taxon>
        <taxon>Gigasporaceae</taxon>
        <taxon>Dentiscutata</taxon>
    </lineage>
</organism>
<feature type="non-terminal residue" evidence="1">
    <location>
        <position position="1"/>
    </location>
</feature>
<evidence type="ECO:0000313" key="1">
    <source>
        <dbReference type="EMBL" id="CAG8823143.1"/>
    </source>
</evidence>
<feature type="non-terminal residue" evidence="1">
    <location>
        <position position="55"/>
    </location>
</feature>
<gene>
    <name evidence="1" type="ORF">DERYTH_LOCUS27442</name>
</gene>
<reference evidence="1" key="1">
    <citation type="submission" date="2021-06" db="EMBL/GenBank/DDBJ databases">
        <authorList>
            <person name="Kallberg Y."/>
            <person name="Tangrot J."/>
            <person name="Rosling A."/>
        </authorList>
    </citation>
    <scope>NUCLEOTIDE SEQUENCE</scope>
    <source>
        <strain evidence="1">MA453B</strain>
    </source>
</reference>
<protein>
    <submittedName>
        <fullName evidence="1">18801_t:CDS:1</fullName>
    </submittedName>
</protein>
<evidence type="ECO:0000313" key="2">
    <source>
        <dbReference type="Proteomes" id="UP000789405"/>
    </source>
</evidence>
<dbReference type="AlphaFoldDB" id="A0A9N9KDS7"/>
<sequence>VFRICLWNHINGTNWYFLKHTPDQIFCSQASDYISLVTTQLNNDEDLRKGIKMVL</sequence>
<proteinExistence type="predicted"/>
<accession>A0A9N9KDS7</accession>
<keyword evidence="2" id="KW-1185">Reference proteome</keyword>